<evidence type="ECO:0000256" key="1">
    <source>
        <dbReference type="SAM" id="MobiDB-lite"/>
    </source>
</evidence>
<keyword evidence="2" id="KW-0472">Membrane</keyword>
<dbReference type="Proteomes" id="UP000549913">
    <property type="component" value="Unassembled WGS sequence"/>
</dbReference>
<organism evidence="3 4">
    <name type="scientific">Herbiconiux flava</name>
    <dbReference type="NCBI Taxonomy" id="881268"/>
    <lineage>
        <taxon>Bacteria</taxon>
        <taxon>Bacillati</taxon>
        <taxon>Actinomycetota</taxon>
        <taxon>Actinomycetes</taxon>
        <taxon>Micrococcales</taxon>
        <taxon>Microbacteriaceae</taxon>
        <taxon>Herbiconiux</taxon>
    </lineage>
</organism>
<feature type="transmembrane region" description="Helical" evidence="2">
    <location>
        <begin position="108"/>
        <end position="130"/>
    </location>
</feature>
<name>A0A852SQ61_9MICO</name>
<keyword evidence="2" id="KW-0812">Transmembrane</keyword>
<feature type="region of interest" description="Disordered" evidence="1">
    <location>
        <begin position="22"/>
        <end position="56"/>
    </location>
</feature>
<keyword evidence="2" id="KW-1133">Transmembrane helix</keyword>
<dbReference type="InterPro" id="IPR022062">
    <property type="entry name" value="DUF3618"/>
</dbReference>
<accession>A0A852SQ61</accession>
<keyword evidence="4" id="KW-1185">Reference proteome</keyword>
<evidence type="ECO:0000313" key="3">
    <source>
        <dbReference type="EMBL" id="NYD70925.1"/>
    </source>
</evidence>
<comment type="caution">
    <text evidence="3">The sequence shown here is derived from an EMBL/GenBank/DDBJ whole genome shotgun (WGS) entry which is preliminary data.</text>
</comment>
<reference evidence="3 4" key="1">
    <citation type="submission" date="2020-07" db="EMBL/GenBank/DDBJ databases">
        <title>Sequencing the genomes of 1000 actinobacteria strains.</title>
        <authorList>
            <person name="Klenk H.-P."/>
        </authorList>
    </citation>
    <scope>NUCLEOTIDE SEQUENCE [LARGE SCALE GENOMIC DNA]</scope>
    <source>
        <strain evidence="3 4">DSM 26474</strain>
    </source>
</reference>
<evidence type="ECO:0008006" key="5">
    <source>
        <dbReference type="Google" id="ProtNLM"/>
    </source>
</evidence>
<evidence type="ECO:0000313" key="4">
    <source>
        <dbReference type="Proteomes" id="UP000549913"/>
    </source>
</evidence>
<dbReference type="RefSeq" id="WP_179547970.1">
    <property type="nucleotide sequence ID" value="NZ_BSEW01000002.1"/>
</dbReference>
<proteinExistence type="predicted"/>
<dbReference type="EMBL" id="JACCBM010000001">
    <property type="protein sequence ID" value="NYD70925.1"/>
    <property type="molecule type" value="Genomic_DNA"/>
</dbReference>
<dbReference type="AlphaFoldDB" id="A0A852SQ61"/>
<sequence>MAKKKSSDELSVPKAISEVARGVATARAMKPHDHSDAGPADADGDSTAEAPQRSRAELQADIAATRAQLAGLVDEIEHRLDVPARAEVIVDDFKTDPKKAVVTHKKTTVTAAVVVAAVGTGIGLLIRAIVKK</sequence>
<dbReference type="Pfam" id="PF12277">
    <property type="entry name" value="DUF3618"/>
    <property type="match status" value="1"/>
</dbReference>
<evidence type="ECO:0000256" key="2">
    <source>
        <dbReference type="SAM" id="Phobius"/>
    </source>
</evidence>
<protein>
    <recommendedName>
        <fullName evidence="5">DUF3618 domain-containing protein</fullName>
    </recommendedName>
</protein>
<gene>
    <name evidence="3" type="ORF">BJ984_002083</name>
</gene>